<name>A0A317NW88_9NOCA</name>
<dbReference type="GO" id="GO:0015833">
    <property type="term" value="P:peptide transport"/>
    <property type="evidence" value="ECO:0007669"/>
    <property type="project" value="TreeGrafter"/>
</dbReference>
<evidence type="ECO:0000256" key="3">
    <source>
        <dbReference type="ARBA" id="ARBA00022729"/>
    </source>
</evidence>
<protein>
    <submittedName>
        <fullName evidence="7">Peptide/nickel transport system substrate-binding protein</fullName>
    </submittedName>
</protein>
<dbReference type="GO" id="GO:0043190">
    <property type="term" value="C:ATP-binding cassette (ABC) transporter complex"/>
    <property type="evidence" value="ECO:0007669"/>
    <property type="project" value="InterPro"/>
</dbReference>
<evidence type="ECO:0000259" key="6">
    <source>
        <dbReference type="Pfam" id="PF00496"/>
    </source>
</evidence>
<evidence type="ECO:0000256" key="1">
    <source>
        <dbReference type="ARBA" id="ARBA00005695"/>
    </source>
</evidence>
<dbReference type="PROSITE" id="PS51257">
    <property type="entry name" value="PROKAR_LIPOPROTEIN"/>
    <property type="match status" value="1"/>
</dbReference>
<feature type="signal peptide" evidence="5">
    <location>
        <begin position="1"/>
        <end position="18"/>
    </location>
</feature>
<dbReference type="InterPro" id="IPR000914">
    <property type="entry name" value="SBP_5_dom"/>
</dbReference>
<feature type="region of interest" description="Disordered" evidence="4">
    <location>
        <begin position="424"/>
        <end position="445"/>
    </location>
</feature>
<dbReference type="Gene3D" id="3.40.190.10">
    <property type="entry name" value="Periplasmic binding protein-like II"/>
    <property type="match status" value="1"/>
</dbReference>
<sequence length="534" mass="56786">MKLRARPFFAVGAACALAVTLSSCGTPTTGNTDALVLADAYELGGYNPIAGYGAAGEAKVYDGLLRLTGGEGMPGFAPALATELPTSNADATVWTAPLRTDVRFSDGSTFDAADVVATYQAILDPASASEARSSFSMIERVEAVDPSSVRFTLRHPYAAFPTKLLIGIVPAESVATPGPAAESSLNTAPIGTGPYRLTTLEPTRAVFEANESYWGGAPAVKRLTLLYVPDDNTRAQRMATGELDGTTLPPLLAATFAQRPPMTVRANTSADWRGVSLPAADPVAGDPAVRLALNHAVDRQAMIDNILGGYGRPAYTPFPEVFGESHNPAVSFAFDRGKAEQILDGAGWRLGADGVRAKDGVRARFTVMYNSTDTLRRDLAMAFASDAKRVGVEVDLEALSWDRIEPRIGQAGILLGGGSEPFDPDTQAYATLHSPASDPGAGSPYDNASRHVDPAVDALLETARRTTDPAARASAYREVQTDYARDPSHVFLVHLDHTYVVKDGAWNTSGPILEPHTHGVTWGPWWSVQTWTRK</sequence>
<organism evidence="7 8">
    <name type="scientific">Nocardia neocaledoniensis</name>
    <dbReference type="NCBI Taxonomy" id="236511"/>
    <lineage>
        <taxon>Bacteria</taxon>
        <taxon>Bacillati</taxon>
        <taxon>Actinomycetota</taxon>
        <taxon>Actinomycetes</taxon>
        <taxon>Mycobacteriales</taxon>
        <taxon>Nocardiaceae</taxon>
        <taxon>Nocardia</taxon>
    </lineage>
</organism>
<dbReference type="InterPro" id="IPR039424">
    <property type="entry name" value="SBP_5"/>
</dbReference>
<dbReference type="CDD" id="cd08518">
    <property type="entry name" value="PBP2_NikA_DppA_OppA_like_19"/>
    <property type="match status" value="1"/>
</dbReference>
<dbReference type="GO" id="GO:0042597">
    <property type="term" value="C:periplasmic space"/>
    <property type="evidence" value="ECO:0007669"/>
    <property type="project" value="UniProtKB-ARBA"/>
</dbReference>
<keyword evidence="8" id="KW-1185">Reference proteome</keyword>
<dbReference type="PANTHER" id="PTHR30290">
    <property type="entry name" value="PERIPLASMIC BINDING COMPONENT OF ABC TRANSPORTER"/>
    <property type="match status" value="1"/>
</dbReference>
<feature type="chain" id="PRO_5039465951" evidence="5">
    <location>
        <begin position="19"/>
        <end position="534"/>
    </location>
</feature>
<dbReference type="AlphaFoldDB" id="A0A317NW88"/>
<gene>
    <name evidence="7" type="ORF">DFR69_102368</name>
</gene>
<dbReference type="GO" id="GO:1904680">
    <property type="term" value="F:peptide transmembrane transporter activity"/>
    <property type="evidence" value="ECO:0007669"/>
    <property type="project" value="TreeGrafter"/>
</dbReference>
<dbReference type="Proteomes" id="UP000246410">
    <property type="component" value="Unassembled WGS sequence"/>
</dbReference>
<keyword evidence="3 5" id="KW-0732">Signal</keyword>
<feature type="domain" description="Solute-binding protein family 5" evidence="6">
    <location>
        <begin position="76"/>
        <end position="435"/>
    </location>
</feature>
<dbReference type="PIRSF" id="PIRSF002741">
    <property type="entry name" value="MppA"/>
    <property type="match status" value="1"/>
</dbReference>
<evidence type="ECO:0000256" key="5">
    <source>
        <dbReference type="SAM" id="SignalP"/>
    </source>
</evidence>
<dbReference type="SUPFAM" id="SSF53850">
    <property type="entry name" value="Periplasmic binding protein-like II"/>
    <property type="match status" value="1"/>
</dbReference>
<dbReference type="RefSeq" id="WP_110036460.1">
    <property type="nucleotide sequence ID" value="NZ_QGTL01000002.1"/>
</dbReference>
<evidence type="ECO:0000313" key="7">
    <source>
        <dbReference type="EMBL" id="PWV79305.1"/>
    </source>
</evidence>
<comment type="caution">
    <text evidence="7">The sequence shown here is derived from an EMBL/GenBank/DDBJ whole genome shotgun (WGS) entry which is preliminary data.</text>
</comment>
<reference evidence="7 8" key="1">
    <citation type="submission" date="2018-05" db="EMBL/GenBank/DDBJ databases">
        <title>Genomic Encyclopedia of Type Strains, Phase IV (KMG-IV): sequencing the most valuable type-strain genomes for metagenomic binning, comparative biology and taxonomic classification.</title>
        <authorList>
            <person name="Goeker M."/>
        </authorList>
    </citation>
    <scope>NUCLEOTIDE SEQUENCE [LARGE SCALE GENOMIC DNA]</scope>
    <source>
        <strain evidence="7 8">DSM 44717</strain>
    </source>
</reference>
<accession>A0A317NW88</accession>
<proteinExistence type="inferred from homology"/>
<evidence type="ECO:0000256" key="4">
    <source>
        <dbReference type="SAM" id="MobiDB-lite"/>
    </source>
</evidence>
<dbReference type="InterPro" id="IPR030678">
    <property type="entry name" value="Peptide/Ni-bd"/>
</dbReference>
<dbReference type="PANTHER" id="PTHR30290:SF9">
    <property type="entry name" value="OLIGOPEPTIDE-BINDING PROTEIN APPA"/>
    <property type="match status" value="1"/>
</dbReference>
<dbReference type="EMBL" id="QGTL01000002">
    <property type="protein sequence ID" value="PWV79305.1"/>
    <property type="molecule type" value="Genomic_DNA"/>
</dbReference>
<evidence type="ECO:0000256" key="2">
    <source>
        <dbReference type="ARBA" id="ARBA00022448"/>
    </source>
</evidence>
<evidence type="ECO:0000313" key="8">
    <source>
        <dbReference type="Proteomes" id="UP000246410"/>
    </source>
</evidence>
<comment type="similarity">
    <text evidence="1">Belongs to the bacterial solute-binding protein 5 family.</text>
</comment>
<dbReference type="Gene3D" id="3.10.105.10">
    <property type="entry name" value="Dipeptide-binding Protein, Domain 3"/>
    <property type="match status" value="1"/>
</dbReference>
<keyword evidence="2" id="KW-0813">Transport</keyword>
<dbReference type="Pfam" id="PF00496">
    <property type="entry name" value="SBP_bac_5"/>
    <property type="match status" value="1"/>
</dbReference>
<dbReference type="Gene3D" id="3.90.76.10">
    <property type="entry name" value="Dipeptide-binding Protein, Domain 1"/>
    <property type="match status" value="1"/>
</dbReference>